<comment type="caution">
    <text evidence="11">The sequence shown here is derived from an EMBL/GenBank/DDBJ whole genome shotgun (WGS) entry which is preliminary data.</text>
</comment>
<evidence type="ECO:0000256" key="4">
    <source>
        <dbReference type="ARBA" id="ARBA00023016"/>
    </source>
</evidence>
<proteinExistence type="inferred from homology"/>
<dbReference type="GO" id="GO:0000976">
    <property type="term" value="F:transcription cis-regulatory region binding"/>
    <property type="evidence" value="ECO:0007669"/>
    <property type="project" value="TreeGrafter"/>
</dbReference>
<comment type="similarity">
    <text evidence="9">Belongs to the AP2/ERF transcription factor family. ERF subfamily.</text>
</comment>
<dbReference type="PRINTS" id="PR00367">
    <property type="entry name" value="ETHRSPELEMNT"/>
</dbReference>
<dbReference type="Pfam" id="PF00847">
    <property type="entry name" value="AP2"/>
    <property type="match status" value="1"/>
</dbReference>
<keyword evidence="12" id="KW-1185">Reference proteome</keyword>
<evidence type="ECO:0000256" key="2">
    <source>
        <dbReference type="ARBA" id="ARBA00022821"/>
    </source>
</evidence>
<evidence type="ECO:0000313" key="12">
    <source>
        <dbReference type="Proteomes" id="UP001229421"/>
    </source>
</evidence>
<keyword evidence="4" id="KW-0346">Stress response</keyword>
<gene>
    <name evidence="11" type="ORF">QVD17_39070</name>
</gene>
<evidence type="ECO:0000256" key="1">
    <source>
        <dbReference type="ARBA" id="ARBA00004123"/>
    </source>
</evidence>
<feature type="domain" description="AP2/ERF" evidence="10">
    <location>
        <begin position="45"/>
        <end position="102"/>
    </location>
</feature>
<evidence type="ECO:0000313" key="11">
    <source>
        <dbReference type="EMBL" id="KAK1407454.1"/>
    </source>
</evidence>
<keyword evidence="5" id="KW-0238">DNA-binding</keyword>
<dbReference type="FunFam" id="3.30.730.10:FF:000001">
    <property type="entry name" value="Ethylene-responsive transcription factor 2"/>
    <property type="match status" value="1"/>
</dbReference>
<evidence type="ECO:0000256" key="9">
    <source>
        <dbReference type="ARBA" id="ARBA00024343"/>
    </source>
</evidence>
<dbReference type="GO" id="GO:0045893">
    <property type="term" value="P:positive regulation of DNA-templated transcription"/>
    <property type="evidence" value="ECO:0007669"/>
    <property type="project" value="TreeGrafter"/>
</dbReference>
<evidence type="ECO:0000256" key="3">
    <source>
        <dbReference type="ARBA" id="ARBA00023015"/>
    </source>
</evidence>
<keyword evidence="3" id="KW-0805">Transcription regulation</keyword>
<evidence type="ECO:0000256" key="8">
    <source>
        <dbReference type="ARBA" id="ARBA00023242"/>
    </source>
</evidence>
<dbReference type="PANTHER" id="PTHR31241">
    <property type="entry name" value="DEHYDRATION-RESPONSIVE ELEMENT-BINDING PROTEIN 2C"/>
    <property type="match status" value="1"/>
</dbReference>
<dbReference type="GO" id="GO:0006952">
    <property type="term" value="P:defense response"/>
    <property type="evidence" value="ECO:0007669"/>
    <property type="project" value="UniProtKB-KW"/>
</dbReference>
<dbReference type="Gene3D" id="3.30.730.10">
    <property type="entry name" value="AP2/ERF domain"/>
    <property type="match status" value="1"/>
</dbReference>
<dbReference type="InterPro" id="IPR016177">
    <property type="entry name" value="DNA-bd_dom_sf"/>
</dbReference>
<dbReference type="InterPro" id="IPR001471">
    <property type="entry name" value="AP2/ERF_dom"/>
</dbReference>
<sequence length="181" mass="20111">MPSMMIVENNCGNDQMREVTKRVARASPWKGRNKGKGGPLNASCPYKGVRQRKWGKWVSEIRQPKSGHRKWLGTFDTAHEAARAYDDAALSLFGPDAPVNLPNEAILPPPPPTTSSPPMFPIEPTLNNHLNSKLPEFDDFSLWLEASSTMDYNFQSICDLGIATMVFGHATGIELKNLLME</sequence>
<dbReference type="GO" id="GO:0005634">
    <property type="term" value="C:nucleus"/>
    <property type="evidence" value="ECO:0007669"/>
    <property type="project" value="UniProtKB-SubCell"/>
</dbReference>
<evidence type="ECO:0000256" key="5">
    <source>
        <dbReference type="ARBA" id="ARBA00023125"/>
    </source>
</evidence>
<dbReference type="SMART" id="SM00380">
    <property type="entry name" value="AP2"/>
    <property type="match status" value="1"/>
</dbReference>
<keyword evidence="2" id="KW-0611">Plant defense</keyword>
<dbReference type="CDD" id="cd00018">
    <property type="entry name" value="AP2"/>
    <property type="match status" value="1"/>
</dbReference>
<dbReference type="Proteomes" id="UP001229421">
    <property type="component" value="Unassembled WGS sequence"/>
</dbReference>
<accession>A0AAD8JMX5</accession>
<evidence type="ECO:0000256" key="7">
    <source>
        <dbReference type="ARBA" id="ARBA00023163"/>
    </source>
</evidence>
<dbReference type="SUPFAM" id="SSF54171">
    <property type="entry name" value="DNA-binding domain"/>
    <property type="match status" value="1"/>
</dbReference>
<keyword evidence="7" id="KW-0804">Transcription</keyword>
<evidence type="ECO:0000256" key="6">
    <source>
        <dbReference type="ARBA" id="ARBA00023159"/>
    </source>
</evidence>
<dbReference type="EMBL" id="JAUHHV010000011">
    <property type="protein sequence ID" value="KAK1407454.1"/>
    <property type="molecule type" value="Genomic_DNA"/>
</dbReference>
<dbReference type="InterPro" id="IPR036955">
    <property type="entry name" value="AP2/ERF_dom_sf"/>
</dbReference>
<reference evidence="11" key="1">
    <citation type="journal article" date="2023" name="bioRxiv">
        <title>Improved chromosome-level genome assembly for marigold (Tagetes erecta).</title>
        <authorList>
            <person name="Jiang F."/>
            <person name="Yuan L."/>
            <person name="Wang S."/>
            <person name="Wang H."/>
            <person name="Xu D."/>
            <person name="Wang A."/>
            <person name="Fan W."/>
        </authorList>
    </citation>
    <scope>NUCLEOTIDE SEQUENCE</scope>
    <source>
        <strain evidence="11">WSJ</strain>
        <tissue evidence="11">Leaf</tissue>
    </source>
</reference>
<name>A0AAD8JMX5_TARER</name>
<protein>
    <recommendedName>
        <fullName evidence="10">AP2/ERF domain-containing protein</fullName>
    </recommendedName>
</protein>
<keyword evidence="6" id="KW-0010">Activator</keyword>
<dbReference type="PANTHER" id="PTHR31241:SF62">
    <property type="entry name" value="DEHYDRATION-RESPONSIVE ELEMENT-BINDING PROTEIN 2D"/>
    <property type="match status" value="1"/>
</dbReference>
<dbReference type="AlphaFoldDB" id="A0AAD8JMX5"/>
<evidence type="ECO:0000259" key="10">
    <source>
        <dbReference type="PROSITE" id="PS51032"/>
    </source>
</evidence>
<organism evidence="11 12">
    <name type="scientific">Tagetes erecta</name>
    <name type="common">African marigold</name>
    <dbReference type="NCBI Taxonomy" id="13708"/>
    <lineage>
        <taxon>Eukaryota</taxon>
        <taxon>Viridiplantae</taxon>
        <taxon>Streptophyta</taxon>
        <taxon>Embryophyta</taxon>
        <taxon>Tracheophyta</taxon>
        <taxon>Spermatophyta</taxon>
        <taxon>Magnoliopsida</taxon>
        <taxon>eudicotyledons</taxon>
        <taxon>Gunneridae</taxon>
        <taxon>Pentapetalae</taxon>
        <taxon>asterids</taxon>
        <taxon>campanulids</taxon>
        <taxon>Asterales</taxon>
        <taxon>Asteraceae</taxon>
        <taxon>Asteroideae</taxon>
        <taxon>Heliantheae alliance</taxon>
        <taxon>Tageteae</taxon>
        <taxon>Tagetes</taxon>
    </lineage>
</organism>
<comment type="subcellular location">
    <subcellularLocation>
        <location evidence="1">Nucleus</location>
    </subcellularLocation>
</comment>
<dbReference type="GO" id="GO:0003700">
    <property type="term" value="F:DNA-binding transcription factor activity"/>
    <property type="evidence" value="ECO:0007669"/>
    <property type="project" value="InterPro"/>
</dbReference>
<dbReference type="PROSITE" id="PS51032">
    <property type="entry name" value="AP2_ERF"/>
    <property type="match status" value="1"/>
</dbReference>
<keyword evidence="8" id="KW-0539">Nucleus</keyword>